<dbReference type="AlphaFoldDB" id="A0A6C0JJL2"/>
<dbReference type="GO" id="GO:0006352">
    <property type="term" value="P:DNA-templated transcription initiation"/>
    <property type="evidence" value="ECO:0007669"/>
    <property type="project" value="InterPro"/>
</dbReference>
<sequence length="166" mass="18261">MVVMSDGDGTLLRKEITIKVFQNGVFHITGVLDERYDRDVMSILGGHIRTTCPAAVVDGTWDTKSRRVVLMNYKTRLTTTVSLSREKLYAGLRAAGVKTDYEPAVYPAVKIYFPETKWIAKVFRTGNIILTGMTAHEECIRLVAALKPLIDSVATSHNVATAAAST</sequence>
<evidence type="ECO:0000256" key="3">
    <source>
        <dbReference type="ARBA" id="ARBA00023163"/>
    </source>
</evidence>
<dbReference type="Pfam" id="PF00352">
    <property type="entry name" value="TBP"/>
    <property type="match status" value="1"/>
</dbReference>
<organism evidence="4">
    <name type="scientific">viral metagenome</name>
    <dbReference type="NCBI Taxonomy" id="1070528"/>
    <lineage>
        <taxon>unclassified sequences</taxon>
        <taxon>metagenomes</taxon>
        <taxon>organismal metagenomes</taxon>
    </lineage>
</organism>
<dbReference type="GO" id="GO:0003677">
    <property type="term" value="F:DNA binding"/>
    <property type="evidence" value="ECO:0007669"/>
    <property type="project" value="UniProtKB-KW"/>
</dbReference>
<keyword evidence="2" id="KW-0238">DNA-binding</keyword>
<dbReference type="EMBL" id="MN740402">
    <property type="protein sequence ID" value="QHU04637.1"/>
    <property type="molecule type" value="Genomic_DNA"/>
</dbReference>
<evidence type="ECO:0000256" key="2">
    <source>
        <dbReference type="ARBA" id="ARBA00023125"/>
    </source>
</evidence>
<keyword evidence="3" id="KW-0804">Transcription</keyword>
<evidence type="ECO:0000256" key="1">
    <source>
        <dbReference type="ARBA" id="ARBA00005560"/>
    </source>
</evidence>
<name>A0A6C0JJL2_9ZZZZ</name>
<proteinExistence type="inferred from homology"/>
<dbReference type="InterPro" id="IPR012295">
    <property type="entry name" value="TBP_dom_sf"/>
</dbReference>
<accession>A0A6C0JJL2</accession>
<protein>
    <submittedName>
        <fullName evidence="4">Uncharacterized protein</fullName>
    </submittedName>
</protein>
<dbReference type="InterPro" id="IPR000814">
    <property type="entry name" value="TBP"/>
</dbReference>
<dbReference type="Gene3D" id="3.30.310.10">
    <property type="entry name" value="TATA-Binding Protein"/>
    <property type="match status" value="2"/>
</dbReference>
<comment type="similarity">
    <text evidence="1">Belongs to the TBP family.</text>
</comment>
<dbReference type="SUPFAM" id="SSF55945">
    <property type="entry name" value="TATA-box binding protein-like"/>
    <property type="match status" value="1"/>
</dbReference>
<reference evidence="4" key="1">
    <citation type="journal article" date="2020" name="Nature">
        <title>Giant virus diversity and host interactions through global metagenomics.</title>
        <authorList>
            <person name="Schulz F."/>
            <person name="Roux S."/>
            <person name="Paez-Espino D."/>
            <person name="Jungbluth S."/>
            <person name="Walsh D.A."/>
            <person name="Denef V.J."/>
            <person name="McMahon K.D."/>
            <person name="Konstantinidis K.T."/>
            <person name="Eloe-Fadrosh E.A."/>
            <person name="Kyrpides N.C."/>
            <person name="Woyke T."/>
        </authorList>
    </citation>
    <scope>NUCLEOTIDE SEQUENCE</scope>
    <source>
        <strain evidence="4">GVMAG-M-3300027708-51</strain>
    </source>
</reference>
<evidence type="ECO:0000313" key="4">
    <source>
        <dbReference type="EMBL" id="QHU04637.1"/>
    </source>
</evidence>